<evidence type="ECO:0008006" key="5">
    <source>
        <dbReference type="Google" id="ProtNLM"/>
    </source>
</evidence>
<name>A0A448ZIU6_9STRA</name>
<feature type="compositionally biased region" description="Basic and acidic residues" evidence="1">
    <location>
        <begin position="106"/>
        <end position="129"/>
    </location>
</feature>
<reference evidence="3 4" key="1">
    <citation type="submission" date="2019-01" db="EMBL/GenBank/DDBJ databases">
        <authorList>
            <person name="Ferrante I. M."/>
        </authorList>
    </citation>
    <scope>NUCLEOTIDE SEQUENCE [LARGE SCALE GENOMIC DNA]</scope>
    <source>
        <strain evidence="3 4">B856</strain>
    </source>
</reference>
<dbReference type="EMBL" id="CAACVS010000395">
    <property type="protein sequence ID" value="VEU41896.1"/>
    <property type="molecule type" value="Genomic_DNA"/>
</dbReference>
<evidence type="ECO:0000313" key="4">
    <source>
        <dbReference type="Proteomes" id="UP000291116"/>
    </source>
</evidence>
<evidence type="ECO:0000256" key="2">
    <source>
        <dbReference type="SAM" id="SignalP"/>
    </source>
</evidence>
<evidence type="ECO:0000313" key="3">
    <source>
        <dbReference type="EMBL" id="VEU41896.1"/>
    </source>
</evidence>
<dbReference type="OrthoDB" id="47550at2759"/>
<evidence type="ECO:0000256" key="1">
    <source>
        <dbReference type="SAM" id="MobiDB-lite"/>
    </source>
</evidence>
<feature type="compositionally biased region" description="Low complexity" evidence="1">
    <location>
        <begin position="79"/>
        <end position="90"/>
    </location>
</feature>
<feature type="compositionally biased region" description="Pro residues" evidence="1">
    <location>
        <begin position="54"/>
        <end position="71"/>
    </location>
</feature>
<keyword evidence="4" id="KW-1185">Reference proteome</keyword>
<accession>A0A448ZIU6</accession>
<keyword evidence="2" id="KW-0732">Signal</keyword>
<organism evidence="3 4">
    <name type="scientific">Pseudo-nitzschia multistriata</name>
    <dbReference type="NCBI Taxonomy" id="183589"/>
    <lineage>
        <taxon>Eukaryota</taxon>
        <taxon>Sar</taxon>
        <taxon>Stramenopiles</taxon>
        <taxon>Ochrophyta</taxon>
        <taxon>Bacillariophyta</taxon>
        <taxon>Bacillariophyceae</taxon>
        <taxon>Bacillariophycidae</taxon>
        <taxon>Bacillariales</taxon>
        <taxon>Bacillariaceae</taxon>
        <taxon>Pseudo-nitzschia</taxon>
    </lineage>
</organism>
<sequence length="142" mass="15222">MVITMPCRSLTGVLSLSLLLLLCSPPAASFLAPHRSHHPTTHRGSLPPLCSSFPPGPGHPGGFPPQQPPPGGEAEATDDAAAGSEAEGQANTRFSKFAPDPSLDTDEFRLQLRENMKADLERRRSEDPNRGNQVAKNYLDSL</sequence>
<gene>
    <name evidence="3" type="ORF">PSNMU_V1.4_AUG-EV-PASAV3_0088480</name>
</gene>
<feature type="chain" id="PRO_5019544231" description="RxLR effector protein" evidence="2">
    <location>
        <begin position="30"/>
        <end position="142"/>
    </location>
</feature>
<feature type="region of interest" description="Disordered" evidence="1">
    <location>
        <begin position="34"/>
        <end position="142"/>
    </location>
</feature>
<dbReference type="AlphaFoldDB" id="A0A448ZIU6"/>
<feature type="signal peptide" evidence="2">
    <location>
        <begin position="1"/>
        <end position="29"/>
    </location>
</feature>
<proteinExistence type="predicted"/>
<dbReference type="Proteomes" id="UP000291116">
    <property type="component" value="Unassembled WGS sequence"/>
</dbReference>
<protein>
    <recommendedName>
        <fullName evidence="5">RxLR effector protein</fullName>
    </recommendedName>
</protein>